<evidence type="ECO:0000256" key="11">
    <source>
        <dbReference type="ARBA" id="ARBA00023157"/>
    </source>
</evidence>
<proteinExistence type="inferred from homology"/>
<evidence type="ECO:0000256" key="12">
    <source>
        <dbReference type="SAM" id="Phobius"/>
    </source>
</evidence>
<dbReference type="SMART" id="SM01299">
    <property type="entry name" value="PIP49_N"/>
    <property type="match status" value="1"/>
</dbReference>
<reference evidence="14 15" key="1">
    <citation type="submission" date="2024-11" db="EMBL/GenBank/DDBJ databases">
        <title>Chromosome-level genome assembly of the freshwater bivalve Anodonta woodiana.</title>
        <authorList>
            <person name="Chen X."/>
        </authorList>
    </citation>
    <scope>NUCLEOTIDE SEQUENCE [LARGE SCALE GENOMIC DNA]</scope>
    <source>
        <strain evidence="14">MN2024</strain>
        <tissue evidence="14">Gills</tissue>
    </source>
</reference>
<comment type="subcellular location">
    <subcellularLocation>
        <location evidence="2">Endoplasmic reticulum membrane</location>
        <topology evidence="2">Single-pass type II membrane protein</topology>
    </subcellularLocation>
    <subcellularLocation>
        <location evidence="1">Secreted</location>
    </subcellularLocation>
</comment>
<evidence type="ECO:0000256" key="9">
    <source>
        <dbReference type="ARBA" id="ARBA00022989"/>
    </source>
</evidence>
<organism evidence="14 15">
    <name type="scientific">Sinanodonta woodiana</name>
    <name type="common">Chinese pond mussel</name>
    <name type="synonym">Anodonta woodiana</name>
    <dbReference type="NCBI Taxonomy" id="1069815"/>
    <lineage>
        <taxon>Eukaryota</taxon>
        <taxon>Metazoa</taxon>
        <taxon>Spiralia</taxon>
        <taxon>Lophotrochozoa</taxon>
        <taxon>Mollusca</taxon>
        <taxon>Bivalvia</taxon>
        <taxon>Autobranchia</taxon>
        <taxon>Heteroconchia</taxon>
        <taxon>Palaeoheterodonta</taxon>
        <taxon>Unionida</taxon>
        <taxon>Unionoidea</taxon>
        <taxon>Unionidae</taxon>
        <taxon>Unioninae</taxon>
        <taxon>Sinanodonta</taxon>
    </lineage>
</organism>
<dbReference type="GO" id="GO:0005789">
    <property type="term" value="C:endoplasmic reticulum membrane"/>
    <property type="evidence" value="ECO:0007669"/>
    <property type="project" value="UniProtKB-SubCell"/>
</dbReference>
<evidence type="ECO:0000256" key="4">
    <source>
        <dbReference type="ARBA" id="ARBA00022525"/>
    </source>
</evidence>
<comment type="caution">
    <text evidence="14">The sequence shown here is derived from an EMBL/GenBank/DDBJ whole genome shotgun (WGS) entry which is preliminary data.</text>
</comment>
<dbReference type="Proteomes" id="UP001634394">
    <property type="component" value="Unassembled WGS sequence"/>
</dbReference>
<keyword evidence="10 12" id="KW-0472">Membrane</keyword>
<evidence type="ECO:0000256" key="8">
    <source>
        <dbReference type="ARBA" id="ARBA00022968"/>
    </source>
</evidence>
<accession>A0ABD3WCR0</accession>
<evidence type="ECO:0000259" key="13">
    <source>
        <dbReference type="SMART" id="SM01299"/>
    </source>
</evidence>
<evidence type="ECO:0000256" key="10">
    <source>
        <dbReference type="ARBA" id="ARBA00023136"/>
    </source>
</evidence>
<dbReference type="EMBL" id="JBJQND010000007">
    <property type="protein sequence ID" value="KAL3871689.1"/>
    <property type="molecule type" value="Genomic_DNA"/>
</dbReference>
<dbReference type="InterPro" id="IPR029244">
    <property type="entry name" value="FAM69_N"/>
</dbReference>
<feature type="domain" description="FAM69 N-terminal" evidence="13">
    <location>
        <begin position="42"/>
        <end position="178"/>
    </location>
</feature>
<keyword evidence="7" id="KW-0256">Endoplasmic reticulum</keyword>
<dbReference type="PANTHER" id="PTHR21093:SF6">
    <property type="entry name" value="EF-HAND DOMAIN-CONTAINING PROTEIN"/>
    <property type="match status" value="1"/>
</dbReference>
<keyword evidence="9 12" id="KW-1133">Transmembrane helix</keyword>
<evidence type="ECO:0000313" key="14">
    <source>
        <dbReference type="EMBL" id="KAL3871689.1"/>
    </source>
</evidence>
<feature type="transmembrane region" description="Helical" evidence="12">
    <location>
        <begin position="42"/>
        <end position="65"/>
    </location>
</feature>
<gene>
    <name evidence="14" type="ORF">ACJMK2_039673</name>
</gene>
<keyword evidence="5 12" id="KW-0812">Transmembrane</keyword>
<dbReference type="InterPro" id="IPR001010">
    <property type="entry name" value="Thionin"/>
</dbReference>
<evidence type="ECO:0000256" key="5">
    <source>
        <dbReference type="ARBA" id="ARBA00022692"/>
    </source>
</evidence>
<dbReference type="GO" id="GO:0006952">
    <property type="term" value="P:defense response"/>
    <property type="evidence" value="ECO:0007669"/>
    <property type="project" value="UniProtKB-KW"/>
</dbReference>
<keyword evidence="6" id="KW-0611">Plant defense</keyword>
<name>A0ABD3WCR0_SINWO</name>
<protein>
    <recommendedName>
        <fullName evidence="13">FAM69 N-terminal domain-containing protein</fullName>
    </recommendedName>
</protein>
<dbReference type="PROSITE" id="PS00271">
    <property type="entry name" value="THIONIN"/>
    <property type="match status" value="1"/>
</dbReference>
<comment type="similarity">
    <text evidence="3">Belongs to the DIPK family.</text>
</comment>
<evidence type="ECO:0000313" key="15">
    <source>
        <dbReference type="Proteomes" id="UP001634394"/>
    </source>
</evidence>
<keyword evidence="8" id="KW-0735">Signal-anchor</keyword>
<evidence type="ECO:0000256" key="2">
    <source>
        <dbReference type="ARBA" id="ARBA00004648"/>
    </source>
</evidence>
<keyword evidence="4" id="KW-0964">Secreted</keyword>
<keyword evidence="15" id="KW-1185">Reference proteome</keyword>
<evidence type="ECO:0000256" key="7">
    <source>
        <dbReference type="ARBA" id="ARBA00022824"/>
    </source>
</evidence>
<keyword evidence="11" id="KW-1015">Disulfide bond</keyword>
<dbReference type="PANTHER" id="PTHR21093">
    <property type="entry name" value="DIVERGENT PROTEIN KINASE DOMAIN 1C-RELATED"/>
    <property type="match status" value="1"/>
</dbReference>
<evidence type="ECO:0000256" key="1">
    <source>
        <dbReference type="ARBA" id="ARBA00004613"/>
    </source>
</evidence>
<dbReference type="AlphaFoldDB" id="A0ABD3WCR0"/>
<dbReference type="Pfam" id="PF14875">
    <property type="entry name" value="PIP49_N"/>
    <property type="match status" value="1"/>
</dbReference>
<sequence>MVKFTVRWPCDKQSRSKLIKSADHCCRKGIARLYYSLCENEMVRFTCIIFTLGCCLCAFLLWLFIRDPCSKYSITKALCQEYKNGLAAGRMCYDLCYEDSVYLSCLAEDEETSTFSWKDTIVKASKQRKKLNDHTEPSSNEVWEGMTLEEFVKKLEDFFTVQLGPGDHSMLIDRVLNFADFNGDAEFLFGEINSMWKLLHKPEFLTILIFSKHPVFPYLNDTCSDMYAYENIRTQVLYDKSDTSWLSRMFSDSYRWNFPPWLRRVQISVGLLEFISVVLEEANTRFYMCNLSPTKFGFTNTFQMKVTSLHGITSEEKLKIALSQKKCLTDSDCTIGQICHSKCDIKRQVCSEDILSLDIVEVCRILVDYIFFDAPSKLKAMLKIFVTKCSSLHYSHNSYNNSQVDINHNLLIDDLIAILWDQIKDQSTKWFKNEPIKTL</sequence>
<dbReference type="Pfam" id="PF12260">
    <property type="entry name" value="PIP49_C"/>
    <property type="match status" value="1"/>
</dbReference>
<evidence type="ECO:0000256" key="6">
    <source>
        <dbReference type="ARBA" id="ARBA00022821"/>
    </source>
</evidence>
<dbReference type="InterPro" id="IPR022049">
    <property type="entry name" value="FAM69_kinase_dom"/>
</dbReference>
<dbReference type="GO" id="GO:0005576">
    <property type="term" value="C:extracellular region"/>
    <property type="evidence" value="ECO:0007669"/>
    <property type="project" value="UniProtKB-SubCell"/>
</dbReference>
<evidence type="ECO:0000256" key="3">
    <source>
        <dbReference type="ARBA" id="ARBA00006338"/>
    </source>
</evidence>